<evidence type="ECO:0000256" key="6">
    <source>
        <dbReference type="ARBA" id="ARBA00022840"/>
    </source>
</evidence>
<dbReference type="InterPro" id="IPR011009">
    <property type="entry name" value="Kinase-like_dom_sf"/>
</dbReference>
<reference evidence="9 10" key="1">
    <citation type="submission" date="2019-02" db="EMBL/GenBank/DDBJ databases">
        <title>Deep-cultivation of Planctomycetes and their phenomic and genomic characterization uncovers novel biology.</title>
        <authorList>
            <person name="Wiegand S."/>
            <person name="Jogler M."/>
            <person name="Boedeker C."/>
            <person name="Pinto D."/>
            <person name="Vollmers J."/>
            <person name="Rivas-Marin E."/>
            <person name="Kohn T."/>
            <person name="Peeters S.H."/>
            <person name="Heuer A."/>
            <person name="Rast P."/>
            <person name="Oberbeckmann S."/>
            <person name="Bunk B."/>
            <person name="Jeske O."/>
            <person name="Meyerdierks A."/>
            <person name="Storesund J.E."/>
            <person name="Kallscheuer N."/>
            <person name="Luecker S."/>
            <person name="Lage O.M."/>
            <person name="Pohl T."/>
            <person name="Merkel B.J."/>
            <person name="Hornburger P."/>
            <person name="Mueller R.-W."/>
            <person name="Bruemmer F."/>
            <person name="Labrenz M."/>
            <person name="Spormann A.M."/>
            <person name="Op den Camp H."/>
            <person name="Overmann J."/>
            <person name="Amann R."/>
            <person name="Jetten M.S.M."/>
            <person name="Mascher T."/>
            <person name="Medema M.H."/>
            <person name="Devos D.P."/>
            <person name="Kaster A.-K."/>
            <person name="Ovreas L."/>
            <person name="Rohde M."/>
            <person name="Galperin M.Y."/>
            <person name="Jogler C."/>
        </authorList>
    </citation>
    <scope>NUCLEOTIDE SEQUENCE [LARGE SCALE GENOMIC DNA]</scope>
    <source>
        <strain evidence="9 10">Mal33</strain>
    </source>
</reference>
<dbReference type="PROSITE" id="PS50082">
    <property type="entry name" value="WD_REPEATS_2"/>
    <property type="match status" value="1"/>
</dbReference>
<dbReference type="Gene3D" id="3.30.200.20">
    <property type="entry name" value="Phosphorylase Kinase, domain 1"/>
    <property type="match status" value="1"/>
</dbReference>
<dbReference type="PROSITE" id="PS00108">
    <property type="entry name" value="PROTEIN_KINASE_ST"/>
    <property type="match status" value="1"/>
</dbReference>
<dbReference type="SUPFAM" id="SSF50998">
    <property type="entry name" value="Quinoprotein alcohol dehydrogenase-like"/>
    <property type="match status" value="1"/>
</dbReference>
<sequence length="1995" mass="219571">MNDPSLKSAERELLDALKRGETPSWDEFASRYPHDLDSLRQLFDRLLEVEPPVIRSPTRYGTTDNAGEADTSNIVSESVSGITHDIYATTYGKPLVANAASRLPREFGAYELLDELARGGMGVVFRARQVKLNRLVALKMILSGEFADVEQVRRFYAEAKAAAALDHPGIVPVIEVGEHGGQHFFSMGLVDGTSLDVTIQDQSLSQRDCVVMLRQITDAVAYAHGQGVIHRDLKPANVLIDTSGQPRVTDFGLAKRVSGESRMTATGQVMGTPNYMPPEQATGRTEEIGVTADIYSLGAILYEMLVGRPPFRGSTAIETLRQVIESELVEPSRLNHAIDRDLETICLKCLAKEPRERYPTAAALSAELQRYLDGSPIEARRIGRATRTLRWCRRRPLQTGLIAASLMLVGLFVALLTANRHAAKVTQISELKSVLNAQVRSTDTFPENIAGLEATVATLRILDPFEADAADKKLTREIADHIDRDLRTSEISDGGARFRDAIDWVRSRDSVAAQRLDASLRARLADWRELVRLTAPHHSAQAQNTLGIPSLQVATDAISRPASSSEQVLFGERCPSSAEIEATFVDGWRNAAEIGLLLNASDDRGYAFVLRAGKKHLRNPNSTPSDGEESITDELVLEVRKAGRLLQQSRMPATLLSGDTLSLRARRERGQISFQVNNQPPIEIRDVFATSAATSGRFGLIWPASVKLTSLRTQSRELPAQPRPVEQADALFDDRNIDAALEIYDRLARNSESPEMQAEANYKAAVCLVELKRQSEAASRLEQVRASRIDPWGLLASCQAWLLNIRKGELDKADAIQDQLAAVYSFEQLAAAVPSDQRQEILRSVFRRDLSAESAADLVQLERAMSLDRFLSIDGRGDLNRQIDCVKAVEKSGRLDHAQRLLLKLVDAFPRNPYPYYRLSMLARCNGDFTKSLAYSNRGITILGPETNPIDIGQLRLERIRTNTALGNFDQALGEAEELESATRSVSKTRAQSVEAQVAVWATLSHLALIRGFIVDERGDLDKAVAIWRKGYFDTRQAIGAVDAGQKWLILNVMILGSLSNELKAADATGVVVELSGAAMPQQLVRMGVGQFGEDVLHQTLLKMWQRPDARRIARDGYALHRLSYKDRLTVPIVIAGAELVRQTAFSDDLVGSQKELIQLAISDLVLLIESKRIGMMDVVGFGIAWKAPGDRGQPLEPLVGRLPDRSKPLAAYIIAHRLAKTNAKKQEVRRWLELAAVNLGENKVAAAQIGDELAELKSGQGVLKLVNPLQREVKVEWTGPGGETAVHSLEQTRTWKLPAGSYRVRMLDGSGASLSSESVSLQPLAPQTLTVQTLWAPGSEAATWPGAIIRSAKLPGIRKWQLFNREPVTDIRHLVSSPDNQVLAAGGRDGVVRIYRTSDRKLIHLLPGHAENLTSLTWSADGKFLMSTAYDYLVQVWQMPDAKLAQSFTPSTGFCDAAISPDGLQIALGQWDGVIQICDRTGVPKQKYSAHVGRIESLKWSGDGSELISCNQHGHLIVRSVANSTTQLDRQYDSPINLCLSPDQSQLGVAEFQGGSIDLIDTASWQTIRTVETPLTSVNAFDWTGQGNDLVVLSNTGEILICDPDADANEARFKAKAQPASVITRLGDEQFAVLTNQFTVEMWDSTLSESELLFSAKYRGVAALQWHPTRNLVAVGFSDGNLSCFDAAGKRVAVAQHDASIHSLAWSADGQRLAVGLRSGEVHVYQQDLANKQSLERHTSIAEVIWSSDGKLLTGAPGSELREYKDLQQPHRIITKLKGGFRNPIQIGANNLLYRSNDARLHCIDWKEPNNIFTIDRQQRIYGEACDYASGTVAMSFGNNIELFEMSRSVGAELESIKRWNFGATHFRDIAWNTKGDNLYALSNDGRLVSLDREGQILTTLPVKDQLTPDSFVLSADDALVATATYVPLVTVHNLTEVRAMFSIVALNQGRTLTFFAGGYSADSLDGVDDELVCVTMDDEGIVQMHRPTEFFDR</sequence>
<dbReference type="FunFam" id="1.10.510.10:FF:000021">
    <property type="entry name" value="Serine/threonine protein kinase"/>
    <property type="match status" value="1"/>
</dbReference>
<dbReference type="InterPro" id="IPR024977">
    <property type="entry name" value="Apc4-like_WD40_dom"/>
</dbReference>
<keyword evidence="7" id="KW-0853">WD repeat</keyword>
<dbReference type="SUPFAM" id="SSF69322">
    <property type="entry name" value="Tricorn protease domain 2"/>
    <property type="match status" value="1"/>
</dbReference>
<evidence type="ECO:0000259" key="8">
    <source>
        <dbReference type="PROSITE" id="PS50011"/>
    </source>
</evidence>
<dbReference type="EC" id="2.7.11.1" evidence="1"/>
<evidence type="ECO:0000256" key="7">
    <source>
        <dbReference type="PROSITE-ProRule" id="PRU00221"/>
    </source>
</evidence>
<keyword evidence="10" id="KW-1185">Reference proteome</keyword>
<evidence type="ECO:0000256" key="2">
    <source>
        <dbReference type="ARBA" id="ARBA00022527"/>
    </source>
</evidence>
<dbReference type="PANTHER" id="PTHR43289:SF6">
    <property type="entry name" value="SERINE_THREONINE-PROTEIN KINASE NEKL-3"/>
    <property type="match status" value="1"/>
</dbReference>
<keyword evidence="4" id="KW-0547">Nucleotide-binding</keyword>
<feature type="repeat" description="WD" evidence="7">
    <location>
        <begin position="1407"/>
        <end position="1448"/>
    </location>
</feature>
<evidence type="ECO:0000256" key="3">
    <source>
        <dbReference type="ARBA" id="ARBA00022679"/>
    </source>
</evidence>
<dbReference type="Proteomes" id="UP000316770">
    <property type="component" value="Chromosome"/>
</dbReference>
<protein>
    <recommendedName>
        <fullName evidence="1">non-specific serine/threonine protein kinase</fullName>
        <ecNumber evidence="1">2.7.11.1</ecNumber>
    </recommendedName>
</protein>
<proteinExistence type="predicted"/>
<evidence type="ECO:0000313" key="10">
    <source>
        <dbReference type="Proteomes" id="UP000316770"/>
    </source>
</evidence>
<feature type="domain" description="Protein kinase" evidence="8">
    <location>
        <begin position="110"/>
        <end position="372"/>
    </location>
</feature>
<dbReference type="Gene3D" id="1.10.510.10">
    <property type="entry name" value="Transferase(Phosphotransferase) domain 1"/>
    <property type="match status" value="1"/>
</dbReference>
<evidence type="ECO:0000256" key="5">
    <source>
        <dbReference type="ARBA" id="ARBA00022777"/>
    </source>
</evidence>
<dbReference type="Gene3D" id="2.130.10.10">
    <property type="entry name" value="YVTN repeat-like/Quinoprotein amine dehydrogenase"/>
    <property type="match status" value="3"/>
</dbReference>
<keyword evidence="2" id="KW-0723">Serine/threonine-protein kinase</keyword>
<keyword evidence="6" id="KW-0067">ATP-binding</keyword>
<organism evidence="9 10">
    <name type="scientific">Rosistilla oblonga</name>
    <dbReference type="NCBI Taxonomy" id="2527990"/>
    <lineage>
        <taxon>Bacteria</taxon>
        <taxon>Pseudomonadati</taxon>
        <taxon>Planctomycetota</taxon>
        <taxon>Planctomycetia</taxon>
        <taxon>Pirellulales</taxon>
        <taxon>Pirellulaceae</taxon>
        <taxon>Rosistilla</taxon>
    </lineage>
</organism>
<dbReference type="RefSeq" id="WP_145283847.1">
    <property type="nucleotide sequence ID" value="NZ_CP036318.1"/>
</dbReference>
<dbReference type="InterPro" id="IPR011990">
    <property type="entry name" value="TPR-like_helical_dom_sf"/>
</dbReference>
<evidence type="ECO:0000313" key="9">
    <source>
        <dbReference type="EMBL" id="QDV55901.1"/>
    </source>
</evidence>
<keyword evidence="3 9" id="KW-0808">Transferase</keyword>
<evidence type="ECO:0000256" key="1">
    <source>
        <dbReference type="ARBA" id="ARBA00012513"/>
    </source>
</evidence>
<dbReference type="GO" id="GO:0005524">
    <property type="term" value="F:ATP binding"/>
    <property type="evidence" value="ECO:0007669"/>
    <property type="project" value="UniProtKB-KW"/>
</dbReference>
<name>A0A518IS50_9BACT</name>
<dbReference type="GO" id="GO:0004674">
    <property type="term" value="F:protein serine/threonine kinase activity"/>
    <property type="evidence" value="ECO:0007669"/>
    <property type="project" value="UniProtKB-KW"/>
</dbReference>
<dbReference type="PROSITE" id="PS50011">
    <property type="entry name" value="PROTEIN_KINASE_DOM"/>
    <property type="match status" value="1"/>
</dbReference>
<dbReference type="InterPro" id="IPR000719">
    <property type="entry name" value="Prot_kinase_dom"/>
</dbReference>
<dbReference type="Pfam" id="PF00069">
    <property type="entry name" value="Pkinase"/>
    <property type="match status" value="1"/>
</dbReference>
<evidence type="ECO:0000256" key="4">
    <source>
        <dbReference type="ARBA" id="ARBA00022741"/>
    </source>
</evidence>
<dbReference type="InterPro" id="IPR011047">
    <property type="entry name" value="Quinoprotein_ADH-like_sf"/>
</dbReference>
<dbReference type="Pfam" id="PF12894">
    <property type="entry name" value="ANAPC4_WD40"/>
    <property type="match status" value="1"/>
</dbReference>
<dbReference type="PROSITE" id="PS50294">
    <property type="entry name" value="WD_REPEATS_REGION"/>
    <property type="match status" value="1"/>
</dbReference>
<dbReference type="SMART" id="SM00220">
    <property type="entry name" value="S_TKc"/>
    <property type="match status" value="1"/>
</dbReference>
<dbReference type="CDD" id="cd14014">
    <property type="entry name" value="STKc_PknB_like"/>
    <property type="match status" value="1"/>
</dbReference>
<dbReference type="SUPFAM" id="SSF48452">
    <property type="entry name" value="TPR-like"/>
    <property type="match status" value="1"/>
</dbReference>
<dbReference type="Pfam" id="PF00400">
    <property type="entry name" value="WD40"/>
    <property type="match status" value="2"/>
</dbReference>
<accession>A0A518IS50</accession>
<dbReference type="SMART" id="SM00320">
    <property type="entry name" value="WD40"/>
    <property type="match status" value="8"/>
</dbReference>
<dbReference type="InterPro" id="IPR015943">
    <property type="entry name" value="WD40/YVTN_repeat-like_dom_sf"/>
</dbReference>
<gene>
    <name evidence="9" type="primary">pknB_8</name>
    <name evidence="9" type="ORF">Mal33_18800</name>
</gene>
<dbReference type="EMBL" id="CP036318">
    <property type="protein sequence ID" value="QDV55901.1"/>
    <property type="molecule type" value="Genomic_DNA"/>
</dbReference>
<dbReference type="PANTHER" id="PTHR43289">
    <property type="entry name" value="MITOGEN-ACTIVATED PROTEIN KINASE KINASE KINASE 20-RELATED"/>
    <property type="match status" value="1"/>
</dbReference>
<dbReference type="InterPro" id="IPR008271">
    <property type="entry name" value="Ser/Thr_kinase_AS"/>
</dbReference>
<dbReference type="Gene3D" id="1.25.40.10">
    <property type="entry name" value="Tetratricopeptide repeat domain"/>
    <property type="match status" value="1"/>
</dbReference>
<dbReference type="SUPFAM" id="SSF56112">
    <property type="entry name" value="Protein kinase-like (PK-like)"/>
    <property type="match status" value="1"/>
</dbReference>
<keyword evidence="5 9" id="KW-0418">Kinase</keyword>
<dbReference type="InterPro" id="IPR001680">
    <property type="entry name" value="WD40_rpt"/>
</dbReference>